<sequence>MKILKSLYINHVFYWSLLGIAVLSFISFFVDWLYPVAVGLLIVLLLLLLVDIFVLFSGKDNISSSRVLPEMLSNGDENIVRIKIHNHYPVPVRMHIIDEIPYQYQKRDFLMESDIGKFAEKEYEYTLRPVQRGEYLFGKLNVSVLTPLRLAMRRYIFSENATVAAYPSFIQMKKYDLIAFSHNPFEYGLKKIRRIGHTMEFEQIKEYVQGDDIRTINWKATSKKGELMVNQYQEEKSQPVYMLIDKGRSMQMPFDGMTLLDWAINSTLALSNIVIRKQDKAGLFTFSKKVEDRVPANRQAGQMQKIMNALYRIETDFLESDFNRLYVGIKQSITQRSLLILYTNFETTDALQRQLPYLKAISKNHLLIVIFFKNTELSRLIDKKAEKLNEVYDKIIAEKFAFEKRLIVKELNRHGIQCLLSSPENLTIDSINKYLEIKARGMV</sequence>
<dbReference type="KEGG" id="psac:PSM36_2756"/>
<evidence type="ECO:0000313" key="3">
    <source>
        <dbReference type="EMBL" id="SCD21552.1"/>
    </source>
</evidence>
<dbReference type="RefSeq" id="WP_173823144.1">
    <property type="nucleotide sequence ID" value="NZ_LT605205.1"/>
</dbReference>
<keyword evidence="4" id="KW-1185">Reference proteome</keyword>
<dbReference type="STRING" id="1642647.PSM36_2756"/>
<dbReference type="Proteomes" id="UP000187464">
    <property type="component" value="Chromosome I"/>
</dbReference>
<accession>A0A1R3T5S4</accession>
<reference evidence="3 4" key="1">
    <citation type="submission" date="2016-08" db="EMBL/GenBank/DDBJ databases">
        <authorList>
            <person name="Seilhamer J.J."/>
        </authorList>
    </citation>
    <scope>NUCLEOTIDE SEQUENCE [LARGE SCALE GENOMIC DNA]</scope>
    <source>
        <strain evidence="3">M3/6</strain>
    </source>
</reference>
<keyword evidence="1" id="KW-0472">Membrane</keyword>
<dbReference type="SUPFAM" id="SSF53300">
    <property type="entry name" value="vWA-like"/>
    <property type="match status" value="1"/>
</dbReference>
<dbReference type="Pfam" id="PF01882">
    <property type="entry name" value="DUF58"/>
    <property type="match status" value="1"/>
</dbReference>
<feature type="transmembrane region" description="Helical" evidence="1">
    <location>
        <begin position="36"/>
        <end position="56"/>
    </location>
</feature>
<organism evidence="3 4">
    <name type="scientific">Proteiniphilum saccharofermentans</name>
    <dbReference type="NCBI Taxonomy" id="1642647"/>
    <lineage>
        <taxon>Bacteria</taxon>
        <taxon>Pseudomonadati</taxon>
        <taxon>Bacteroidota</taxon>
        <taxon>Bacteroidia</taxon>
        <taxon>Bacteroidales</taxon>
        <taxon>Dysgonomonadaceae</taxon>
        <taxon>Proteiniphilum</taxon>
    </lineage>
</organism>
<dbReference type="PANTHER" id="PTHR33608">
    <property type="entry name" value="BLL2464 PROTEIN"/>
    <property type="match status" value="1"/>
</dbReference>
<dbReference type="InterPro" id="IPR036465">
    <property type="entry name" value="vWFA_dom_sf"/>
</dbReference>
<feature type="domain" description="DUF58" evidence="2">
    <location>
        <begin position="204"/>
        <end position="370"/>
    </location>
</feature>
<name>A0A1R3T5S4_9BACT</name>
<evidence type="ECO:0000313" key="4">
    <source>
        <dbReference type="Proteomes" id="UP000187464"/>
    </source>
</evidence>
<feature type="transmembrane region" description="Helical" evidence="1">
    <location>
        <begin position="12"/>
        <end position="30"/>
    </location>
</feature>
<dbReference type="InterPro" id="IPR002881">
    <property type="entry name" value="DUF58"/>
</dbReference>
<gene>
    <name evidence="3" type="ORF">PSM36_2756</name>
</gene>
<keyword evidence="1" id="KW-1133">Transmembrane helix</keyword>
<evidence type="ECO:0000256" key="1">
    <source>
        <dbReference type="SAM" id="Phobius"/>
    </source>
</evidence>
<dbReference type="AlphaFoldDB" id="A0A1R3T5S4"/>
<proteinExistence type="predicted"/>
<evidence type="ECO:0000259" key="2">
    <source>
        <dbReference type="Pfam" id="PF01882"/>
    </source>
</evidence>
<dbReference type="PANTHER" id="PTHR33608:SF3">
    <property type="entry name" value="SLR2013 PROTEIN"/>
    <property type="match status" value="1"/>
</dbReference>
<protein>
    <submittedName>
        <fullName evidence="3">Putative conserved protein</fullName>
    </submittedName>
</protein>
<keyword evidence="1" id="KW-0812">Transmembrane</keyword>
<dbReference type="EMBL" id="LT605205">
    <property type="protein sequence ID" value="SCD21552.1"/>
    <property type="molecule type" value="Genomic_DNA"/>
</dbReference>